<evidence type="ECO:0008006" key="11">
    <source>
        <dbReference type="Google" id="ProtNLM"/>
    </source>
</evidence>
<comment type="caution">
    <text evidence="9">The sequence shown here is derived from an EMBL/GenBank/DDBJ whole genome shotgun (WGS) entry which is preliminary data.</text>
</comment>
<dbReference type="AlphaFoldDB" id="B1FY53"/>
<dbReference type="GO" id="GO:0005886">
    <property type="term" value="C:plasma membrane"/>
    <property type="evidence" value="ECO:0007669"/>
    <property type="project" value="UniProtKB-SubCell"/>
</dbReference>
<dbReference type="InterPro" id="IPR003838">
    <property type="entry name" value="ABC3_permease_C"/>
</dbReference>
<keyword evidence="3 6" id="KW-0812">Transmembrane</keyword>
<keyword evidence="4 6" id="KW-1133">Transmembrane helix</keyword>
<evidence type="ECO:0000256" key="4">
    <source>
        <dbReference type="ARBA" id="ARBA00022989"/>
    </source>
</evidence>
<sequence length="388" mass="41618">MAIPLSYIARNLWTRRLTTALTAGGLALVVFVFSTVLMLDAGLKKTLVSTGEEDNVVVIRKGAETEVQSAIDRNQANVIEMHPAVAIGGDGRRLASKESVVLISLAKIGSGKPSNVVIRGVSQAGIGLRPQVRLASGRFFTPGSSEIVVGSSIAKGFARTQPGEHLRFAQREWTVVGTFDAGGSGFDSEIWGDADQLMQAFRRTSYSSMVVRLSESDQFERFRSDIDVDPRLADDAKRERTFYSDQSKALSTFLNILGFTLSAIFSIAAMIGAMITMYASVANRVAEIGTLRALGFKRANVLAAFLIEAMLLGLVGGLAGLGCAAFMQFASFSTTNFQTFADLSFRFILTPAIVGKTLAFSVTMGLVGGFLPALRASRMNVVDALRAR</sequence>
<feature type="transmembrane region" description="Helical" evidence="6">
    <location>
        <begin position="347"/>
        <end position="371"/>
    </location>
</feature>
<proteinExistence type="predicted"/>
<dbReference type="PANTHER" id="PTHR30572">
    <property type="entry name" value="MEMBRANE COMPONENT OF TRANSPORTER-RELATED"/>
    <property type="match status" value="1"/>
</dbReference>
<dbReference type="PANTHER" id="PTHR30572:SF15">
    <property type="entry name" value="ABC TRANSPORTER PERMEASE"/>
    <property type="match status" value="1"/>
</dbReference>
<dbReference type="Pfam" id="PF12704">
    <property type="entry name" value="MacB_PCD"/>
    <property type="match status" value="1"/>
</dbReference>
<evidence type="ECO:0000313" key="10">
    <source>
        <dbReference type="Proteomes" id="UP000005045"/>
    </source>
</evidence>
<keyword evidence="2" id="KW-1003">Cell membrane</keyword>
<feature type="transmembrane region" description="Helical" evidence="6">
    <location>
        <begin position="20"/>
        <end position="39"/>
    </location>
</feature>
<dbReference type="Proteomes" id="UP000005045">
    <property type="component" value="Unassembled WGS sequence"/>
</dbReference>
<dbReference type="InterPro" id="IPR050250">
    <property type="entry name" value="Macrolide_Exporter_MacB"/>
</dbReference>
<name>B1FY53_PARG4</name>
<feature type="domain" description="ABC3 transporter permease C-terminal" evidence="7">
    <location>
        <begin position="260"/>
        <end position="381"/>
    </location>
</feature>
<evidence type="ECO:0000256" key="3">
    <source>
        <dbReference type="ARBA" id="ARBA00022692"/>
    </source>
</evidence>
<comment type="subcellular location">
    <subcellularLocation>
        <location evidence="1">Cell membrane</location>
        <topology evidence="1">Multi-pass membrane protein</topology>
    </subcellularLocation>
</comment>
<evidence type="ECO:0000313" key="9">
    <source>
        <dbReference type="EMBL" id="EDT11371.1"/>
    </source>
</evidence>
<evidence type="ECO:0000256" key="6">
    <source>
        <dbReference type="SAM" id="Phobius"/>
    </source>
</evidence>
<evidence type="ECO:0000256" key="5">
    <source>
        <dbReference type="ARBA" id="ARBA00023136"/>
    </source>
</evidence>
<evidence type="ECO:0000259" key="7">
    <source>
        <dbReference type="Pfam" id="PF02687"/>
    </source>
</evidence>
<evidence type="ECO:0000256" key="2">
    <source>
        <dbReference type="ARBA" id="ARBA00022475"/>
    </source>
</evidence>
<feature type="transmembrane region" description="Helical" evidence="6">
    <location>
        <begin position="301"/>
        <end position="327"/>
    </location>
</feature>
<reference evidence="9 10" key="1">
    <citation type="submission" date="2008-03" db="EMBL/GenBank/DDBJ databases">
        <title>Sequencing of the draft genome and assembly of Burkholderia graminis C4D1M.</title>
        <authorList>
            <consortium name="US DOE Joint Genome Institute (JGI-PGF)"/>
            <person name="Copeland A."/>
            <person name="Lucas S."/>
            <person name="Lapidus A."/>
            <person name="Glavina del Rio T."/>
            <person name="Dalin E."/>
            <person name="Tice H."/>
            <person name="Bruce D."/>
            <person name="Goodwin L."/>
            <person name="Pitluck S."/>
            <person name="Larimer F."/>
            <person name="Land M.L."/>
            <person name="Hauser L."/>
            <person name="Tiedje J."/>
            <person name="Richardson P."/>
        </authorList>
    </citation>
    <scope>NUCLEOTIDE SEQUENCE [LARGE SCALE GENOMIC DNA]</scope>
    <source>
        <strain evidence="10">ATCC 700544 / DSM 17151 / LMG 18924 / NCIMB 13744 / C4D1M</strain>
    </source>
</reference>
<feature type="domain" description="MacB-like periplasmic core" evidence="8">
    <location>
        <begin position="19"/>
        <end position="226"/>
    </location>
</feature>
<gene>
    <name evidence="9" type="ORF">BgramDRAFT_1896</name>
</gene>
<dbReference type="GO" id="GO:0022857">
    <property type="term" value="F:transmembrane transporter activity"/>
    <property type="evidence" value="ECO:0007669"/>
    <property type="project" value="TreeGrafter"/>
</dbReference>
<evidence type="ECO:0000256" key="1">
    <source>
        <dbReference type="ARBA" id="ARBA00004651"/>
    </source>
</evidence>
<dbReference type="RefSeq" id="WP_006048456.1">
    <property type="nucleotide sequence ID" value="NZ_ABLD01000004.1"/>
</dbReference>
<evidence type="ECO:0000259" key="8">
    <source>
        <dbReference type="Pfam" id="PF12704"/>
    </source>
</evidence>
<dbReference type="Pfam" id="PF02687">
    <property type="entry name" value="FtsX"/>
    <property type="match status" value="1"/>
</dbReference>
<dbReference type="EMBL" id="ABLD01000004">
    <property type="protein sequence ID" value="EDT11371.1"/>
    <property type="molecule type" value="Genomic_DNA"/>
</dbReference>
<feature type="transmembrane region" description="Helical" evidence="6">
    <location>
        <begin position="256"/>
        <end position="281"/>
    </location>
</feature>
<keyword evidence="10" id="KW-1185">Reference proteome</keyword>
<organism evidence="9 10">
    <name type="scientific">Paraburkholderia graminis (strain ATCC 700544 / DSM 17151 / LMG 18924 / NCIMB 13744 / C4D1M)</name>
    <dbReference type="NCBI Taxonomy" id="396598"/>
    <lineage>
        <taxon>Bacteria</taxon>
        <taxon>Pseudomonadati</taxon>
        <taxon>Pseudomonadota</taxon>
        <taxon>Betaproteobacteria</taxon>
        <taxon>Burkholderiales</taxon>
        <taxon>Burkholderiaceae</taxon>
        <taxon>Paraburkholderia</taxon>
    </lineage>
</organism>
<dbReference type="InterPro" id="IPR025857">
    <property type="entry name" value="MacB_PCD"/>
</dbReference>
<protein>
    <recommendedName>
        <fullName evidence="11">ABC3 transporter permease protein domain-containing protein</fullName>
    </recommendedName>
</protein>
<accession>B1FY53</accession>
<dbReference type="OrthoDB" id="241967at2"/>
<keyword evidence="5 6" id="KW-0472">Membrane</keyword>